<feature type="compositionally biased region" description="Basic residues" evidence="1">
    <location>
        <begin position="1"/>
        <end position="12"/>
    </location>
</feature>
<sequence>MQQKQRRKRNRAKYSSITPGAQYNHARRDHSAQRKEFL</sequence>
<accession>A0A392UAA0</accession>
<protein>
    <submittedName>
        <fullName evidence="2">Uncharacterized protein</fullName>
    </submittedName>
</protein>
<comment type="caution">
    <text evidence="2">The sequence shown here is derived from an EMBL/GenBank/DDBJ whole genome shotgun (WGS) entry which is preliminary data.</text>
</comment>
<evidence type="ECO:0000313" key="3">
    <source>
        <dbReference type="Proteomes" id="UP000265520"/>
    </source>
</evidence>
<organism evidence="2 3">
    <name type="scientific">Trifolium medium</name>
    <dbReference type="NCBI Taxonomy" id="97028"/>
    <lineage>
        <taxon>Eukaryota</taxon>
        <taxon>Viridiplantae</taxon>
        <taxon>Streptophyta</taxon>
        <taxon>Embryophyta</taxon>
        <taxon>Tracheophyta</taxon>
        <taxon>Spermatophyta</taxon>
        <taxon>Magnoliopsida</taxon>
        <taxon>eudicotyledons</taxon>
        <taxon>Gunneridae</taxon>
        <taxon>Pentapetalae</taxon>
        <taxon>rosids</taxon>
        <taxon>fabids</taxon>
        <taxon>Fabales</taxon>
        <taxon>Fabaceae</taxon>
        <taxon>Papilionoideae</taxon>
        <taxon>50 kb inversion clade</taxon>
        <taxon>NPAAA clade</taxon>
        <taxon>Hologalegina</taxon>
        <taxon>IRL clade</taxon>
        <taxon>Trifolieae</taxon>
        <taxon>Trifolium</taxon>
    </lineage>
</organism>
<dbReference type="EMBL" id="LXQA010754483">
    <property type="protein sequence ID" value="MCI69360.1"/>
    <property type="molecule type" value="Genomic_DNA"/>
</dbReference>
<feature type="compositionally biased region" description="Basic and acidic residues" evidence="1">
    <location>
        <begin position="29"/>
        <end position="38"/>
    </location>
</feature>
<evidence type="ECO:0000313" key="2">
    <source>
        <dbReference type="EMBL" id="MCI69360.1"/>
    </source>
</evidence>
<feature type="region of interest" description="Disordered" evidence="1">
    <location>
        <begin position="1"/>
        <end position="38"/>
    </location>
</feature>
<reference evidence="2 3" key="1">
    <citation type="journal article" date="2018" name="Front. Plant Sci.">
        <title>Red Clover (Trifolium pratense) and Zigzag Clover (T. medium) - A Picture of Genomic Similarities and Differences.</title>
        <authorList>
            <person name="Dluhosova J."/>
            <person name="Istvanek J."/>
            <person name="Nedelnik J."/>
            <person name="Repkova J."/>
        </authorList>
    </citation>
    <scope>NUCLEOTIDE SEQUENCE [LARGE SCALE GENOMIC DNA]</scope>
    <source>
        <strain evidence="3">cv. 10/8</strain>
        <tissue evidence="2">Leaf</tissue>
    </source>
</reference>
<dbReference type="Proteomes" id="UP000265520">
    <property type="component" value="Unassembled WGS sequence"/>
</dbReference>
<name>A0A392UAA0_9FABA</name>
<proteinExistence type="predicted"/>
<evidence type="ECO:0000256" key="1">
    <source>
        <dbReference type="SAM" id="MobiDB-lite"/>
    </source>
</evidence>
<keyword evidence="3" id="KW-1185">Reference proteome</keyword>
<dbReference type="AlphaFoldDB" id="A0A392UAA0"/>